<gene>
    <name evidence="1" type="ORF">CKAN_00869700</name>
</gene>
<dbReference type="AlphaFoldDB" id="A0A443NNH4"/>
<accession>A0A443NNH4</accession>
<dbReference type="Proteomes" id="UP000283530">
    <property type="component" value="Unassembled WGS sequence"/>
</dbReference>
<sequence length="100" mass="11315">MKCAEYKVACHRCDLHFPKYPLLGVEHVSQESRLTGEFEFRIRYQPRRLPVSVPTTNHNDSMTKSGPMRETLFVASPTTAVSYLTSLSLPSLSQGRSRAD</sequence>
<reference evidence="1 2" key="1">
    <citation type="journal article" date="2019" name="Nat. Plants">
        <title>Stout camphor tree genome fills gaps in understanding of flowering plant genome evolution.</title>
        <authorList>
            <person name="Chaw S.M."/>
            <person name="Liu Y.C."/>
            <person name="Wu Y.W."/>
            <person name="Wang H.Y."/>
            <person name="Lin C.I."/>
            <person name="Wu C.S."/>
            <person name="Ke H.M."/>
            <person name="Chang L.Y."/>
            <person name="Hsu C.Y."/>
            <person name="Yang H.T."/>
            <person name="Sudianto E."/>
            <person name="Hsu M.H."/>
            <person name="Wu K.P."/>
            <person name="Wang L.N."/>
            <person name="Leebens-Mack J.H."/>
            <person name="Tsai I.J."/>
        </authorList>
    </citation>
    <scope>NUCLEOTIDE SEQUENCE [LARGE SCALE GENOMIC DNA]</scope>
    <source>
        <strain evidence="2">cv. Chaw 1501</strain>
        <tissue evidence="1">Young leaves</tissue>
    </source>
</reference>
<organism evidence="1 2">
    <name type="scientific">Cinnamomum micranthum f. kanehirae</name>
    <dbReference type="NCBI Taxonomy" id="337451"/>
    <lineage>
        <taxon>Eukaryota</taxon>
        <taxon>Viridiplantae</taxon>
        <taxon>Streptophyta</taxon>
        <taxon>Embryophyta</taxon>
        <taxon>Tracheophyta</taxon>
        <taxon>Spermatophyta</taxon>
        <taxon>Magnoliopsida</taxon>
        <taxon>Magnoliidae</taxon>
        <taxon>Laurales</taxon>
        <taxon>Lauraceae</taxon>
        <taxon>Cinnamomum</taxon>
    </lineage>
</organism>
<dbReference type="EMBL" id="QPKB01000003">
    <property type="protein sequence ID" value="RWR80082.1"/>
    <property type="molecule type" value="Genomic_DNA"/>
</dbReference>
<evidence type="ECO:0000313" key="1">
    <source>
        <dbReference type="EMBL" id="RWR80082.1"/>
    </source>
</evidence>
<proteinExistence type="predicted"/>
<protein>
    <submittedName>
        <fullName evidence="1">Uncharacterized protein</fullName>
    </submittedName>
</protein>
<evidence type="ECO:0000313" key="2">
    <source>
        <dbReference type="Proteomes" id="UP000283530"/>
    </source>
</evidence>
<comment type="caution">
    <text evidence="1">The sequence shown here is derived from an EMBL/GenBank/DDBJ whole genome shotgun (WGS) entry which is preliminary data.</text>
</comment>
<keyword evidence="2" id="KW-1185">Reference proteome</keyword>
<name>A0A443NNH4_9MAGN</name>